<protein>
    <recommendedName>
        <fullName evidence="7">Large ribosomal subunit protein mL42</fullName>
    </recommendedName>
</protein>
<dbReference type="PANTHER" id="PTHR13450">
    <property type="entry name" value="MITOCHONDRIAL 39S RIBOSOMAL PROTEIN L42"/>
    <property type="match status" value="1"/>
</dbReference>
<evidence type="ECO:0000256" key="7">
    <source>
        <dbReference type="ARBA" id="ARBA00035189"/>
    </source>
</evidence>
<evidence type="ECO:0000256" key="3">
    <source>
        <dbReference type="ARBA" id="ARBA00022946"/>
    </source>
</evidence>
<evidence type="ECO:0000256" key="2">
    <source>
        <dbReference type="ARBA" id="ARBA00005556"/>
    </source>
</evidence>
<reference evidence="8" key="1">
    <citation type="journal article" date="2023" name="bioRxiv">
        <title>Scaffold-level genome assemblies of two parasitoid biocontrol wasps reveal the parthenogenesis mechanism and an associated novel virus.</title>
        <authorList>
            <person name="Inwood S."/>
            <person name="Skelly J."/>
            <person name="Guhlin J."/>
            <person name="Harrop T."/>
            <person name="Goldson S."/>
            <person name="Dearden P."/>
        </authorList>
    </citation>
    <scope>NUCLEOTIDE SEQUENCE</scope>
    <source>
        <strain evidence="8">Lincoln</strain>
        <tissue evidence="8">Whole body</tissue>
    </source>
</reference>
<organism evidence="8 9">
    <name type="scientific">Microctonus hyperodae</name>
    <name type="common">Parasitoid wasp</name>
    <dbReference type="NCBI Taxonomy" id="165561"/>
    <lineage>
        <taxon>Eukaryota</taxon>
        <taxon>Metazoa</taxon>
        <taxon>Ecdysozoa</taxon>
        <taxon>Arthropoda</taxon>
        <taxon>Hexapoda</taxon>
        <taxon>Insecta</taxon>
        <taxon>Pterygota</taxon>
        <taxon>Neoptera</taxon>
        <taxon>Endopterygota</taxon>
        <taxon>Hymenoptera</taxon>
        <taxon>Apocrita</taxon>
        <taxon>Ichneumonoidea</taxon>
        <taxon>Braconidae</taxon>
        <taxon>Euphorinae</taxon>
        <taxon>Microctonus</taxon>
    </lineage>
</organism>
<evidence type="ECO:0000256" key="6">
    <source>
        <dbReference type="ARBA" id="ARBA00023274"/>
    </source>
</evidence>
<comment type="similarity">
    <text evidence="2">Belongs to the mitochondrion-specific ribosomal protein mL42 family.</text>
</comment>
<dbReference type="InterPro" id="IPR019346">
    <property type="entry name" value="Ribosomal_mL42"/>
</dbReference>
<evidence type="ECO:0000256" key="4">
    <source>
        <dbReference type="ARBA" id="ARBA00022980"/>
    </source>
</evidence>
<dbReference type="Proteomes" id="UP001168972">
    <property type="component" value="Unassembled WGS sequence"/>
</dbReference>
<proteinExistence type="inferred from homology"/>
<keyword evidence="5" id="KW-0496">Mitochondrion</keyword>
<evidence type="ECO:0000313" key="9">
    <source>
        <dbReference type="Proteomes" id="UP001168972"/>
    </source>
</evidence>
<sequence>MFMISRLCLLQSYRTRWTAKVNYSSVPDELTFFKNDTIVCWHREPKFPYNCSKPLPEMQPESKSILKVTSNEVYKLFNTEEPRPIIAEQMAKMTYTTKHIWFPRARDKKKMRLEPDRPYL</sequence>
<reference evidence="8" key="2">
    <citation type="submission" date="2023-03" db="EMBL/GenBank/DDBJ databases">
        <authorList>
            <person name="Inwood S.N."/>
            <person name="Skelly J.G."/>
            <person name="Guhlin J."/>
            <person name="Harrop T.W.R."/>
            <person name="Goldson S.G."/>
            <person name="Dearden P.K."/>
        </authorList>
    </citation>
    <scope>NUCLEOTIDE SEQUENCE</scope>
    <source>
        <strain evidence="8">Lincoln</strain>
        <tissue evidence="8">Whole body</tissue>
    </source>
</reference>
<gene>
    <name evidence="8" type="ORF">PV327_007328</name>
</gene>
<dbReference type="Pfam" id="PF10210">
    <property type="entry name" value="MRP-S32"/>
    <property type="match status" value="1"/>
</dbReference>
<keyword evidence="6" id="KW-0687">Ribonucleoprotein</keyword>
<dbReference type="GO" id="GO:0005762">
    <property type="term" value="C:mitochondrial large ribosomal subunit"/>
    <property type="evidence" value="ECO:0007669"/>
    <property type="project" value="TreeGrafter"/>
</dbReference>
<keyword evidence="9" id="KW-1185">Reference proteome</keyword>
<keyword evidence="3" id="KW-0809">Transit peptide</keyword>
<evidence type="ECO:0000313" key="8">
    <source>
        <dbReference type="EMBL" id="KAK0163672.1"/>
    </source>
</evidence>
<dbReference type="PANTHER" id="PTHR13450:SF4">
    <property type="entry name" value="LARGE RIBOSOMAL SUBUNIT PROTEIN ML42"/>
    <property type="match status" value="1"/>
</dbReference>
<evidence type="ECO:0000256" key="5">
    <source>
        <dbReference type="ARBA" id="ARBA00023128"/>
    </source>
</evidence>
<dbReference type="AlphaFoldDB" id="A0AA39F668"/>
<comment type="subcellular location">
    <subcellularLocation>
        <location evidence="1">Mitochondrion</location>
    </subcellularLocation>
</comment>
<name>A0AA39F668_MICHY</name>
<comment type="caution">
    <text evidence="8">The sequence shown here is derived from an EMBL/GenBank/DDBJ whole genome shotgun (WGS) entry which is preliminary data.</text>
</comment>
<evidence type="ECO:0000256" key="1">
    <source>
        <dbReference type="ARBA" id="ARBA00004173"/>
    </source>
</evidence>
<dbReference type="EMBL" id="JAQQBR010001833">
    <property type="protein sequence ID" value="KAK0163672.1"/>
    <property type="molecule type" value="Genomic_DNA"/>
</dbReference>
<keyword evidence="4" id="KW-0689">Ribosomal protein</keyword>
<accession>A0AA39F668</accession>